<sequence>MWLLIKKFTDRDVGSYKCVSTNSLGKADGTLRLYEIKIGFERGSRVKDHVSIIGGLAEAAQSSGASSGVGGFYGNSLSHILSMFFFIPILWPR</sequence>
<accession>F4W9F1</accession>
<dbReference type="InParanoid" id="F4W9F1"/>
<organism evidence="3">
    <name type="scientific">Acromyrmex echinatior</name>
    <name type="common">Panamanian leafcutter ant</name>
    <name type="synonym">Acromyrmex octospinosus echinatior</name>
    <dbReference type="NCBI Taxonomy" id="103372"/>
    <lineage>
        <taxon>Eukaryota</taxon>
        <taxon>Metazoa</taxon>
        <taxon>Ecdysozoa</taxon>
        <taxon>Arthropoda</taxon>
        <taxon>Hexapoda</taxon>
        <taxon>Insecta</taxon>
        <taxon>Pterygota</taxon>
        <taxon>Neoptera</taxon>
        <taxon>Endopterygota</taxon>
        <taxon>Hymenoptera</taxon>
        <taxon>Apocrita</taxon>
        <taxon>Aculeata</taxon>
        <taxon>Formicoidea</taxon>
        <taxon>Formicidae</taxon>
        <taxon>Myrmicinae</taxon>
        <taxon>Acromyrmex</taxon>
    </lineage>
</organism>
<dbReference type="Proteomes" id="UP000007755">
    <property type="component" value="Unassembled WGS sequence"/>
</dbReference>
<dbReference type="EMBL" id="GL888021">
    <property type="protein sequence ID" value="EGI69173.1"/>
    <property type="molecule type" value="Genomic_DNA"/>
</dbReference>
<dbReference type="AlphaFoldDB" id="F4W9F1"/>
<dbReference type="Gene3D" id="2.60.40.10">
    <property type="entry name" value="Immunoglobulins"/>
    <property type="match status" value="1"/>
</dbReference>
<reference evidence="2" key="1">
    <citation type="submission" date="2011-02" db="EMBL/GenBank/DDBJ databases">
        <title>The genome of the leaf-cutting ant Acromyrmex echinatior suggests key adaptations to social evolution and fungus farming.</title>
        <authorList>
            <person name="Nygaard S."/>
            <person name="Zhang G."/>
        </authorList>
    </citation>
    <scope>NUCLEOTIDE SEQUENCE</scope>
</reference>
<protein>
    <recommendedName>
        <fullName evidence="4">Immunoglobulin I-set domain-containing protein</fullName>
    </recommendedName>
</protein>
<evidence type="ECO:0000256" key="1">
    <source>
        <dbReference type="SAM" id="Phobius"/>
    </source>
</evidence>
<dbReference type="eggNOG" id="KOG3510">
    <property type="taxonomic scope" value="Eukaryota"/>
</dbReference>
<feature type="transmembrane region" description="Helical" evidence="1">
    <location>
        <begin position="72"/>
        <end position="91"/>
    </location>
</feature>
<evidence type="ECO:0008006" key="4">
    <source>
        <dbReference type="Google" id="ProtNLM"/>
    </source>
</evidence>
<proteinExistence type="predicted"/>
<keyword evidence="1" id="KW-0812">Transmembrane</keyword>
<keyword evidence="1" id="KW-0472">Membrane</keyword>
<evidence type="ECO:0000313" key="2">
    <source>
        <dbReference type="EMBL" id="EGI69173.1"/>
    </source>
</evidence>
<dbReference type="InterPro" id="IPR013783">
    <property type="entry name" value="Ig-like_fold"/>
</dbReference>
<name>F4W9F1_ACREC</name>
<dbReference type="STRING" id="103372.F4W9F1"/>
<gene>
    <name evidence="2" type="ORF">G5I_02103</name>
</gene>
<dbReference type="OrthoDB" id="10012075at2759"/>
<keyword evidence="1" id="KW-1133">Transmembrane helix</keyword>
<evidence type="ECO:0000313" key="3">
    <source>
        <dbReference type="Proteomes" id="UP000007755"/>
    </source>
</evidence>
<keyword evidence="3" id="KW-1185">Reference proteome</keyword>